<dbReference type="Pfam" id="PF00501">
    <property type="entry name" value="AMP-binding"/>
    <property type="match status" value="1"/>
</dbReference>
<dbReference type="FunFam" id="3.30.300.30:FF:000008">
    <property type="entry name" value="2,3-dihydroxybenzoate-AMP ligase"/>
    <property type="match status" value="1"/>
</dbReference>
<dbReference type="Proteomes" id="UP000655523">
    <property type="component" value="Unassembled WGS sequence"/>
</dbReference>
<evidence type="ECO:0000259" key="4">
    <source>
        <dbReference type="Pfam" id="PF13193"/>
    </source>
</evidence>
<feature type="domain" description="AMP-binding enzyme C-terminal" evidence="4">
    <location>
        <begin position="483"/>
        <end position="558"/>
    </location>
</feature>
<dbReference type="InterPro" id="IPR042099">
    <property type="entry name" value="ANL_N_sf"/>
</dbReference>
<reference evidence="5 6" key="1">
    <citation type="submission" date="2019-11" db="EMBL/GenBank/DDBJ databases">
        <title>Metabolism of dissolved organic matter in forest soils.</title>
        <authorList>
            <person name="Cyle K.T."/>
            <person name="Wilhelm R.C."/>
            <person name="Martinez C.E."/>
        </authorList>
    </citation>
    <scope>NUCLEOTIDE SEQUENCE [LARGE SCALE GENOMIC DNA]</scope>
    <source>
        <strain evidence="5 6">5N</strain>
    </source>
</reference>
<comment type="similarity">
    <text evidence="1">Belongs to the ATP-dependent AMP-binding enzyme family.</text>
</comment>
<dbReference type="SUPFAM" id="SSF56801">
    <property type="entry name" value="Acetyl-CoA synthetase-like"/>
    <property type="match status" value="1"/>
</dbReference>
<keyword evidence="6" id="KW-1185">Reference proteome</keyword>
<gene>
    <name evidence="5" type="ORF">GNZ13_48220</name>
</gene>
<name>A0A972SP85_9BURK</name>
<dbReference type="EMBL" id="WOEZ01000300">
    <property type="protein sequence ID" value="NPT62099.1"/>
    <property type="molecule type" value="Genomic_DNA"/>
</dbReference>
<comment type="caution">
    <text evidence="5">The sequence shown here is derived from an EMBL/GenBank/DDBJ whole genome shotgun (WGS) entry which is preliminary data.</text>
</comment>
<feature type="domain" description="AMP-dependent synthetase/ligase" evidence="3">
    <location>
        <begin position="47"/>
        <end position="433"/>
    </location>
</feature>
<dbReference type="Pfam" id="PF13193">
    <property type="entry name" value="AMP-binding_C"/>
    <property type="match status" value="1"/>
</dbReference>
<evidence type="ECO:0000256" key="2">
    <source>
        <dbReference type="ARBA" id="ARBA00022598"/>
    </source>
</evidence>
<organism evidence="5 6">
    <name type="scientific">Paraburkholderia elongata</name>
    <dbReference type="NCBI Taxonomy" id="2675747"/>
    <lineage>
        <taxon>Bacteria</taxon>
        <taxon>Pseudomonadati</taxon>
        <taxon>Pseudomonadota</taxon>
        <taxon>Betaproteobacteria</taxon>
        <taxon>Burkholderiales</taxon>
        <taxon>Burkholderiaceae</taxon>
        <taxon>Paraburkholderia</taxon>
    </lineage>
</organism>
<dbReference type="InterPro" id="IPR020845">
    <property type="entry name" value="AMP-binding_CS"/>
</dbReference>
<evidence type="ECO:0000313" key="5">
    <source>
        <dbReference type="EMBL" id="NPT62099.1"/>
    </source>
</evidence>
<dbReference type="GO" id="GO:0006631">
    <property type="term" value="P:fatty acid metabolic process"/>
    <property type="evidence" value="ECO:0007669"/>
    <property type="project" value="TreeGrafter"/>
</dbReference>
<dbReference type="InterPro" id="IPR000873">
    <property type="entry name" value="AMP-dep_synth/lig_dom"/>
</dbReference>
<dbReference type="PANTHER" id="PTHR43201">
    <property type="entry name" value="ACYL-COA SYNTHETASE"/>
    <property type="match status" value="1"/>
</dbReference>
<dbReference type="InterPro" id="IPR025110">
    <property type="entry name" value="AMP-bd_C"/>
</dbReference>
<dbReference type="GO" id="GO:0031956">
    <property type="term" value="F:medium-chain fatty acid-CoA ligase activity"/>
    <property type="evidence" value="ECO:0007669"/>
    <property type="project" value="TreeGrafter"/>
</dbReference>
<dbReference type="PROSITE" id="PS00455">
    <property type="entry name" value="AMP_BINDING"/>
    <property type="match status" value="1"/>
</dbReference>
<evidence type="ECO:0000259" key="3">
    <source>
        <dbReference type="Pfam" id="PF00501"/>
    </source>
</evidence>
<evidence type="ECO:0000256" key="1">
    <source>
        <dbReference type="ARBA" id="ARBA00006432"/>
    </source>
</evidence>
<sequence>MTMSEIRLSDGVSSDEGSTDDRRWVRLYAPGIGPHAAIEPALPLDAFEVNVATRPDAIALWYFDTALSFRQLGQKVDALVTAWADRVKKGDRVVILNQNTPATVIGVLAVWRLGAIVVPLNPMLKRRELVHYLHDAEPCAAIVGAEQAMALHGATLDWGGSLSVAVSFANEFLREGDTPNLLGKVSEDIEMPDGWSHLSTLLDKPGTSSGWSIDRSDIAFLTYTSGTTGEPKAALISHANVASSAEVYRQWLELTSDDVLFAAAPFSHVTGLVAHIAAGLVAGAAVVMCYRFEAATVLDLLARHRCTTTVAAITAYIALLDQPAFDPSRLSHFRKLFSGGAPVAPATVERWEAATGVYIHNAYGLTETTSPSHLVPLGRRAPVDELTGSLSIGVPVPGTRCRIVDLQSRATLPFGGDVGEVMTLGPQVVAGYWRKPDASAAAFEDGWLRTGDIGRADTEGWFYVVDRSKDMIVASGFKVWPREVEDVLLEHPAISEAAVIGVPDSYRGEAPKAFVVLRPSATITQEELTLFCRERLASYKVPRLIEVLDELPKNNSGKVLRRVLREKAV</sequence>
<keyword evidence="2" id="KW-0436">Ligase</keyword>
<dbReference type="AlphaFoldDB" id="A0A972SP85"/>
<accession>A0A972SP85</accession>
<dbReference type="Gene3D" id="3.40.50.12780">
    <property type="entry name" value="N-terminal domain of ligase-like"/>
    <property type="match status" value="1"/>
</dbReference>
<dbReference type="InterPro" id="IPR045851">
    <property type="entry name" value="AMP-bd_C_sf"/>
</dbReference>
<evidence type="ECO:0000313" key="6">
    <source>
        <dbReference type="Proteomes" id="UP000655523"/>
    </source>
</evidence>
<dbReference type="PANTHER" id="PTHR43201:SF5">
    <property type="entry name" value="MEDIUM-CHAIN ACYL-COA LIGASE ACSF2, MITOCHONDRIAL"/>
    <property type="match status" value="1"/>
</dbReference>
<protein>
    <submittedName>
        <fullName evidence="5">AMP-binding protein</fullName>
    </submittedName>
</protein>
<dbReference type="Gene3D" id="3.30.300.30">
    <property type="match status" value="1"/>
</dbReference>
<proteinExistence type="inferred from homology"/>